<dbReference type="SUPFAM" id="SSF103481">
    <property type="entry name" value="Multidrug resistance efflux transporter EmrE"/>
    <property type="match status" value="2"/>
</dbReference>
<accession>A0ABM7YR72</accession>
<sequence>MQSGIAYAALAYFLWGLFPLYFRLLAAVDPLEVLAHRFVWSVGFLLLLLAGLRRWAWLRPAVTAPRVLGLFALSALLLSVNWFVYIWAINHGRVLEASLGYFITPLANVLTGRLVLGERLRPAQWAAVALAAAGVLWMTWQLGSLPWVSLVLAASFASYGLVRKTAPLGALEGLTLETLLLGPLALAGLLWAAGQGLAAFPGADLDLKALLIASGPVTAVPLLLFAAGARRIPLSVLGMLQYIGPTIQWLLAVWLFHEPFAGARLQGFALIWCACAVFSAELWWRSRQPVPAAAAGGPA</sequence>
<keyword evidence="11" id="KW-1185">Reference proteome</keyword>
<feature type="transmembrane region" description="Helical" evidence="8">
    <location>
        <begin position="263"/>
        <end position="284"/>
    </location>
</feature>
<feature type="transmembrane region" description="Helical" evidence="8">
    <location>
        <begin position="239"/>
        <end position="257"/>
    </location>
</feature>
<dbReference type="NCBIfam" id="TIGR00688">
    <property type="entry name" value="rarD"/>
    <property type="match status" value="1"/>
</dbReference>
<feature type="transmembrane region" description="Helical" evidence="8">
    <location>
        <begin position="99"/>
        <end position="116"/>
    </location>
</feature>
<dbReference type="Pfam" id="PF00892">
    <property type="entry name" value="EamA"/>
    <property type="match status" value="1"/>
</dbReference>
<comment type="subcellular location">
    <subcellularLocation>
        <location evidence="1">Cell membrane</location>
        <topology evidence="1">Multi-pass membrane protein</topology>
    </subcellularLocation>
</comment>
<keyword evidence="3" id="KW-0813">Transport</keyword>
<feature type="domain" description="EamA" evidence="9">
    <location>
        <begin position="3"/>
        <end position="139"/>
    </location>
</feature>
<dbReference type="PANTHER" id="PTHR22911">
    <property type="entry name" value="ACYL-MALONYL CONDENSING ENZYME-RELATED"/>
    <property type="match status" value="1"/>
</dbReference>
<evidence type="ECO:0000259" key="9">
    <source>
        <dbReference type="Pfam" id="PF00892"/>
    </source>
</evidence>
<evidence type="ECO:0000313" key="11">
    <source>
        <dbReference type="Proteomes" id="UP001057498"/>
    </source>
</evidence>
<dbReference type="InterPro" id="IPR004626">
    <property type="entry name" value="RarD"/>
</dbReference>
<evidence type="ECO:0000256" key="6">
    <source>
        <dbReference type="ARBA" id="ARBA00022989"/>
    </source>
</evidence>
<feature type="transmembrane region" description="Helical" evidence="8">
    <location>
        <begin position="146"/>
        <end position="162"/>
    </location>
</feature>
<dbReference type="Proteomes" id="UP001057498">
    <property type="component" value="Chromosome"/>
</dbReference>
<comment type="similarity">
    <text evidence="2">Belongs to the EamA transporter family.</text>
</comment>
<feature type="transmembrane region" description="Helical" evidence="8">
    <location>
        <begin position="123"/>
        <end position="140"/>
    </location>
</feature>
<dbReference type="InterPro" id="IPR037185">
    <property type="entry name" value="EmrE-like"/>
</dbReference>
<evidence type="ECO:0000256" key="7">
    <source>
        <dbReference type="ARBA" id="ARBA00023136"/>
    </source>
</evidence>
<organism evidence="10 11">
    <name type="scientific">Sphaerotilus microaerophilus</name>
    <dbReference type="NCBI Taxonomy" id="2914710"/>
    <lineage>
        <taxon>Bacteria</taxon>
        <taxon>Pseudomonadati</taxon>
        <taxon>Pseudomonadota</taxon>
        <taxon>Betaproteobacteria</taxon>
        <taxon>Burkholderiales</taxon>
        <taxon>Sphaerotilaceae</taxon>
        <taxon>Sphaerotilus</taxon>
    </lineage>
</organism>
<dbReference type="EMBL" id="AP025730">
    <property type="protein sequence ID" value="BDI07021.1"/>
    <property type="molecule type" value="Genomic_DNA"/>
</dbReference>
<feature type="transmembrane region" description="Helical" evidence="8">
    <location>
        <begin position="209"/>
        <end position="227"/>
    </location>
</feature>
<evidence type="ECO:0000256" key="1">
    <source>
        <dbReference type="ARBA" id="ARBA00004651"/>
    </source>
</evidence>
<keyword evidence="5 8" id="KW-0812">Transmembrane</keyword>
<evidence type="ECO:0000313" key="10">
    <source>
        <dbReference type="EMBL" id="BDI07021.1"/>
    </source>
</evidence>
<evidence type="ECO:0000256" key="8">
    <source>
        <dbReference type="SAM" id="Phobius"/>
    </source>
</evidence>
<evidence type="ECO:0000256" key="5">
    <source>
        <dbReference type="ARBA" id="ARBA00022692"/>
    </source>
</evidence>
<dbReference type="InterPro" id="IPR000620">
    <property type="entry name" value="EamA_dom"/>
</dbReference>
<proteinExistence type="inferred from homology"/>
<feature type="transmembrane region" description="Helical" evidence="8">
    <location>
        <begin position="7"/>
        <end position="26"/>
    </location>
</feature>
<dbReference type="RefSeq" id="WP_251970247.1">
    <property type="nucleotide sequence ID" value="NZ_AP025730.1"/>
</dbReference>
<feature type="transmembrane region" description="Helical" evidence="8">
    <location>
        <begin position="174"/>
        <end position="194"/>
    </location>
</feature>
<feature type="transmembrane region" description="Helical" evidence="8">
    <location>
        <begin position="38"/>
        <end position="55"/>
    </location>
</feature>
<evidence type="ECO:0000256" key="3">
    <source>
        <dbReference type="ARBA" id="ARBA00022448"/>
    </source>
</evidence>
<keyword evidence="7 8" id="KW-0472">Membrane</keyword>
<reference evidence="10" key="1">
    <citation type="submission" date="2022-04" db="EMBL/GenBank/DDBJ databases">
        <title>Whole genome sequence of Sphaerotilus sp. FB-5.</title>
        <authorList>
            <person name="Takeda M."/>
            <person name="Narihara S."/>
            <person name="Akimoto M."/>
            <person name="Akimoto R."/>
            <person name="Nishiyashiki S."/>
            <person name="Murakami T."/>
        </authorList>
    </citation>
    <scope>NUCLEOTIDE SEQUENCE</scope>
    <source>
        <strain evidence="10">FB-5</strain>
    </source>
</reference>
<evidence type="ECO:0000256" key="2">
    <source>
        <dbReference type="ARBA" id="ARBA00007362"/>
    </source>
</evidence>
<gene>
    <name evidence="10" type="ORF">CATMQ487_39910</name>
</gene>
<keyword evidence="4" id="KW-1003">Cell membrane</keyword>
<protein>
    <submittedName>
        <fullName evidence="10">Membrane protein</fullName>
    </submittedName>
</protein>
<feature type="transmembrane region" description="Helical" evidence="8">
    <location>
        <begin position="67"/>
        <end position="87"/>
    </location>
</feature>
<name>A0ABM7YR72_9BURK</name>
<keyword evidence="6 8" id="KW-1133">Transmembrane helix</keyword>
<dbReference type="PANTHER" id="PTHR22911:SF137">
    <property type="entry name" value="SOLUTE CARRIER FAMILY 35 MEMBER G2-RELATED"/>
    <property type="match status" value="1"/>
</dbReference>
<evidence type="ECO:0000256" key="4">
    <source>
        <dbReference type="ARBA" id="ARBA00022475"/>
    </source>
</evidence>